<accession>A0ABU2SP48</accession>
<sequence>MVNGIAAPRRHRALGTASVSAITAIATVVLAGCSGSSSDEGKEVRFGETASVTGYKDAKVDVTVERLEQGGSTDLSVLKDASKYAGRTPYYLRYKLTKTEAGQSGGASTYFSVTDGNKKRLTKLTILGALDTTDDPNNPLKYRGFEKCESLNTSAYEKAAPGQSVTGCAVYVADAGAEAPTSVTWEQGSKTLATWK</sequence>
<reference evidence="1" key="1">
    <citation type="submission" date="2024-05" db="EMBL/GenBank/DDBJ databases">
        <title>30 novel species of actinomycetes from the DSMZ collection.</title>
        <authorList>
            <person name="Nouioui I."/>
        </authorList>
    </citation>
    <scope>NUCLEOTIDE SEQUENCE</scope>
    <source>
        <strain evidence="1">DSM 40473</strain>
    </source>
</reference>
<dbReference type="RefSeq" id="WP_311611755.1">
    <property type="nucleotide sequence ID" value="NZ_JAVRFI010000009.1"/>
</dbReference>
<evidence type="ECO:0008006" key="3">
    <source>
        <dbReference type="Google" id="ProtNLM"/>
    </source>
</evidence>
<dbReference type="Proteomes" id="UP001180531">
    <property type="component" value="Unassembled WGS sequence"/>
</dbReference>
<evidence type="ECO:0000313" key="1">
    <source>
        <dbReference type="EMBL" id="MDT0450763.1"/>
    </source>
</evidence>
<keyword evidence="2" id="KW-1185">Reference proteome</keyword>
<comment type="caution">
    <text evidence="1">The sequence shown here is derived from an EMBL/GenBank/DDBJ whole genome shotgun (WGS) entry which is preliminary data.</text>
</comment>
<proteinExistence type="predicted"/>
<organism evidence="1 2">
    <name type="scientific">Streptomyces hesseae</name>
    <dbReference type="NCBI Taxonomy" id="3075519"/>
    <lineage>
        <taxon>Bacteria</taxon>
        <taxon>Bacillati</taxon>
        <taxon>Actinomycetota</taxon>
        <taxon>Actinomycetes</taxon>
        <taxon>Kitasatosporales</taxon>
        <taxon>Streptomycetaceae</taxon>
        <taxon>Streptomyces</taxon>
    </lineage>
</organism>
<evidence type="ECO:0000313" key="2">
    <source>
        <dbReference type="Proteomes" id="UP001180531"/>
    </source>
</evidence>
<name>A0ABU2SP48_9ACTN</name>
<gene>
    <name evidence="1" type="ORF">RM609_17000</name>
</gene>
<protein>
    <recommendedName>
        <fullName evidence="3">Lipoprotein</fullName>
    </recommendedName>
</protein>
<dbReference type="EMBL" id="JAVRFI010000009">
    <property type="protein sequence ID" value="MDT0450763.1"/>
    <property type="molecule type" value="Genomic_DNA"/>
</dbReference>